<keyword evidence="3 7" id="KW-1134">Transmembrane beta strand</keyword>
<keyword evidence="5 7" id="KW-0472">Membrane</keyword>
<evidence type="ECO:0000313" key="9">
    <source>
        <dbReference type="EMBL" id="WEK36249.1"/>
    </source>
</evidence>
<keyword evidence="4 7" id="KW-0812">Transmembrane</keyword>
<protein>
    <submittedName>
        <fullName evidence="9">TonB-dependent receptor</fullName>
    </submittedName>
</protein>
<evidence type="ECO:0000256" key="7">
    <source>
        <dbReference type="PROSITE-ProRule" id="PRU01360"/>
    </source>
</evidence>
<evidence type="ECO:0000256" key="6">
    <source>
        <dbReference type="ARBA" id="ARBA00023237"/>
    </source>
</evidence>
<dbReference type="GO" id="GO:0009279">
    <property type="term" value="C:cell outer membrane"/>
    <property type="evidence" value="ECO:0007669"/>
    <property type="project" value="UniProtKB-SubCell"/>
</dbReference>
<dbReference type="InterPro" id="IPR012910">
    <property type="entry name" value="Plug_dom"/>
</dbReference>
<evidence type="ECO:0000256" key="5">
    <source>
        <dbReference type="ARBA" id="ARBA00023136"/>
    </source>
</evidence>
<comment type="similarity">
    <text evidence="7">Belongs to the TonB-dependent receptor family.</text>
</comment>
<dbReference type="InterPro" id="IPR037066">
    <property type="entry name" value="Plug_dom_sf"/>
</dbReference>
<dbReference type="Gene3D" id="2.170.130.10">
    <property type="entry name" value="TonB-dependent receptor, plug domain"/>
    <property type="match status" value="1"/>
</dbReference>
<proteinExistence type="inferred from homology"/>
<feature type="domain" description="TonB-dependent receptor plug" evidence="8">
    <location>
        <begin position="102"/>
        <end position="206"/>
    </location>
</feature>
<dbReference type="Gene3D" id="2.60.40.1120">
    <property type="entry name" value="Carboxypeptidase-like, regulatory domain"/>
    <property type="match status" value="1"/>
</dbReference>
<evidence type="ECO:0000256" key="1">
    <source>
        <dbReference type="ARBA" id="ARBA00004571"/>
    </source>
</evidence>
<keyword evidence="2 7" id="KW-0813">Transport</keyword>
<keyword evidence="6 7" id="KW-0998">Cell outer membrane</keyword>
<dbReference type="Gene3D" id="2.40.170.20">
    <property type="entry name" value="TonB-dependent receptor, beta-barrel domain"/>
    <property type="match status" value="1"/>
</dbReference>
<dbReference type="EMBL" id="CP119311">
    <property type="protein sequence ID" value="WEK36249.1"/>
    <property type="molecule type" value="Genomic_DNA"/>
</dbReference>
<dbReference type="InterPro" id="IPR036942">
    <property type="entry name" value="Beta-barrel_TonB_sf"/>
</dbReference>
<organism evidence="9 10">
    <name type="scientific">Candidatus Pseudobacter hemicellulosilyticus</name>
    <dbReference type="NCBI Taxonomy" id="3121375"/>
    <lineage>
        <taxon>Bacteria</taxon>
        <taxon>Pseudomonadati</taxon>
        <taxon>Bacteroidota</taxon>
        <taxon>Chitinophagia</taxon>
        <taxon>Chitinophagales</taxon>
        <taxon>Chitinophagaceae</taxon>
        <taxon>Pseudobacter</taxon>
    </lineage>
</organism>
<evidence type="ECO:0000256" key="2">
    <source>
        <dbReference type="ARBA" id="ARBA00022448"/>
    </source>
</evidence>
<dbReference type="SUPFAM" id="SSF49464">
    <property type="entry name" value="Carboxypeptidase regulatory domain-like"/>
    <property type="match status" value="1"/>
</dbReference>
<dbReference type="InterPro" id="IPR023996">
    <property type="entry name" value="TonB-dep_OMP_SusC/RagA"/>
</dbReference>
<dbReference type="NCBIfam" id="TIGR04056">
    <property type="entry name" value="OMP_RagA_SusC"/>
    <property type="match status" value="1"/>
</dbReference>
<gene>
    <name evidence="9" type="ORF">P0Y53_01945</name>
</gene>
<comment type="subcellular location">
    <subcellularLocation>
        <location evidence="1 7">Cell outer membrane</location>
        <topology evidence="1 7">Multi-pass membrane protein</topology>
    </subcellularLocation>
</comment>
<dbReference type="Pfam" id="PF07715">
    <property type="entry name" value="Plug"/>
    <property type="match status" value="1"/>
</dbReference>
<dbReference type="SUPFAM" id="SSF56935">
    <property type="entry name" value="Porins"/>
    <property type="match status" value="1"/>
</dbReference>
<reference evidence="9" key="1">
    <citation type="submission" date="2023-03" db="EMBL/GenBank/DDBJ databases">
        <title>Andean soil-derived lignocellulolytic bacterial consortium as a source of novel taxa and putative plastic-active enzymes.</title>
        <authorList>
            <person name="Diaz-Garcia L."/>
            <person name="Chuvochina M."/>
            <person name="Feuerriegel G."/>
            <person name="Bunk B."/>
            <person name="Sproer C."/>
            <person name="Streit W.R."/>
            <person name="Rodriguez L.M."/>
            <person name="Overmann J."/>
            <person name="Jimenez D.J."/>
        </authorList>
    </citation>
    <scope>NUCLEOTIDE SEQUENCE</scope>
    <source>
        <strain evidence="9">MAG 7</strain>
    </source>
</reference>
<keyword evidence="9" id="KW-0675">Receptor</keyword>
<dbReference type="InterPro" id="IPR008969">
    <property type="entry name" value="CarboxyPept-like_regulatory"/>
</dbReference>
<evidence type="ECO:0000259" key="8">
    <source>
        <dbReference type="Pfam" id="PF07715"/>
    </source>
</evidence>
<dbReference type="Pfam" id="PF13715">
    <property type="entry name" value="CarbopepD_reg_2"/>
    <property type="match status" value="1"/>
</dbReference>
<evidence type="ECO:0000313" key="10">
    <source>
        <dbReference type="Proteomes" id="UP001220610"/>
    </source>
</evidence>
<name>A0AAJ5WRZ8_9BACT</name>
<dbReference type="InterPro" id="IPR039426">
    <property type="entry name" value="TonB-dep_rcpt-like"/>
</dbReference>
<dbReference type="NCBIfam" id="TIGR04057">
    <property type="entry name" value="SusC_RagA_signa"/>
    <property type="match status" value="1"/>
</dbReference>
<accession>A0AAJ5WRZ8</accession>
<dbReference type="InterPro" id="IPR023997">
    <property type="entry name" value="TonB-dep_OMP_SusC/RagA_CS"/>
</dbReference>
<sequence>MFATIALSQSAVTGKVTGSADKQPVFGATVSVKGSNVATQTNNVGVYTINVPSGQAVLVISFVGFETMEVPVNNRQTVDIELLEKTTTLTDVVVTGYSSQAKKDITGSVTVVKVADLKATPAANAETQLQGRAAGVTVVTSNQPGDGASVRIRGFGSFTYNIPLYIIDGVPANGLGFLSYNDIESMQVLKDAASASIYGSRANNGVIIVTTKKGKEGPPKVAYETYFGNQRPGKGFDLLNTQEYAELTWLAAKNAGKTPPSSQYGSGATPRIPDYILPAGRMEGDPDVDPGKYRLNMDDIPNAYLIVRANKQGTDWYDELTRNAPMMLHNITVSGANNKNRYLLAFHYFDQDGIVMNNFFKRYAVRLNTEFNIKNALRIGENLALIMSESNQVLNNEEGSDIAFSYRSQPIIPVYDIMGNFAGSRGDGLGNSDNPVARRARAKSDRSHNYTIFGNIYAELDLFKHLTARTSFGGYFNYSNGYFNSWPTYENKENDVLDAFTETNAKASFWTWTNTLSYKQVFNNLHDVQAVVGIEAVENKGRSTESRRQGYFTDALGFRTVSAGSGTQTANGAPFPESALFSLFGKVDYTYNDRYLASFTIRRDGSSRFGPGVRYGNYPAGSLGWRISEENFMRSVSWITDLKLRGSYGIMGNQMIAETNQFTQFSPNNQSSYYDLGGTSTSSMQGFYLSFIGNLAGKWEKNTTANIGIDATLFGGNTEVILDVYHKKTTDLLYQAEQLGNSGTSAANNPPFFNIAAMKNVGVDLSIFQRVDIGGKDGVKLDGTLTFTTYKNEITKLTETVRFFDVDVVDEANRIGGRFVRNMVGQPVSAFFGYKVIGLFQSDDDVNKSPTQNGAAPGRFKYLDADGDGRINEDDRVIFGNPHPDFTLGFNLNASYKNFDLAVFLYGAFGREAINYVKWWTDFYPSFPGGKSKDALYKSWLPDRTNTNVPIAEDAASFSSTAQVNSYYLENASYVRMKNLALGYSIPKKILDRFKIDNLRFYVQATNLFTITDYTGLDPEIIGPDQSFGVDAGIYPTVKNFVLGLTLNF</sequence>
<evidence type="ECO:0000256" key="3">
    <source>
        <dbReference type="ARBA" id="ARBA00022452"/>
    </source>
</evidence>
<dbReference type="PROSITE" id="PS52016">
    <property type="entry name" value="TONB_DEPENDENT_REC_3"/>
    <property type="match status" value="1"/>
</dbReference>
<dbReference type="AlphaFoldDB" id="A0AAJ5WRZ8"/>
<evidence type="ECO:0000256" key="4">
    <source>
        <dbReference type="ARBA" id="ARBA00022692"/>
    </source>
</evidence>
<dbReference type="Proteomes" id="UP001220610">
    <property type="component" value="Chromosome"/>
</dbReference>